<reference evidence="1" key="1">
    <citation type="journal article" date="2014" name="Front. Microbiol.">
        <title>High frequency of phylogenetically diverse reductive dehalogenase-homologous genes in deep subseafloor sedimentary metagenomes.</title>
        <authorList>
            <person name="Kawai M."/>
            <person name="Futagami T."/>
            <person name="Toyoda A."/>
            <person name="Takaki Y."/>
            <person name="Nishi S."/>
            <person name="Hori S."/>
            <person name="Arai W."/>
            <person name="Tsubouchi T."/>
            <person name="Morono Y."/>
            <person name="Uchiyama I."/>
            <person name="Ito T."/>
            <person name="Fujiyama A."/>
            <person name="Inagaki F."/>
            <person name="Takami H."/>
        </authorList>
    </citation>
    <scope>NUCLEOTIDE SEQUENCE</scope>
    <source>
        <strain evidence="1">Expedition CK06-06</strain>
    </source>
</reference>
<evidence type="ECO:0000313" key="1">
    <source>
        <dbReference type="EMBL" id="GAG96525.1"/>
    </source>
</evidence>
<dbReference type="AlphaFoldDB" id="X1BNG7"/>
<dbReference type="Gene3D" id="3.30.450.40">
    <property type="match status" value="1"/>
</dbReference>
<proteinExistence type="predicted"/>
<organism evidence="1">
    <name type="scientific">marine sediment metagenome</name>
    <dbReference type="NCBI Taxonomy" id="412755"/>
    <lineage>
        <taxon>unclassified sequences</taxon>
        <taxon>metagenomes</taxon>
        <taxon>ecological metagenomes</taxon>
    </lineage>
</organism>
<dbReference type="InterPro" id="IPR029016">
    <property type="entry name" value="GAF-like_dom_sf"/>
</dbReference>
<sequence length="118" mass="13168">MYNIVFREDPLAELKTASTYQEKLAVVHEVLKKRCPGIDRISIALYDTKTQSLATFLASPYTGSPLRNYEVVLTEGSVLHKIALEATPRIVSDLRVYEDHDTAHSRAIVGHGFASSYT</sequence>
<accession>X1BNG7</accession>
<name>X1BNG7_9ZZZZ</name>
<gene>
    <name evidence="1" type="ORF">S01H4_49078</name>
</gene>
<comment type="caution">
    <text evidence="1">The sequence shown here is derived from an EMBL/GenBank/DDBJ whole genome shotgun (WGS) entry which is preliminary data.</text>
</comment>
<feature type="non-terminal residue" evidence="1">
    <location>
        <position position="118"/>
    </location>
</feature>
<dbReference type="EMBL" id="BART01027723">
    <property type="protein sequence ID" value="GAG96525.1"/>
    <property type="molecule type" value="Genomic_DNA"/>
</dbReference>
<protein>
    <submittedName>
        <fullName evidence="1">Uncharacterized protein</fullName>
    </submittedName>
</protein>